<proteinExistence type="predicted"/>
<accession>J9QL07</accession>
<dbReference type="EMBL" id="JX195166">
    <property type="protein sequence ID" value="AFQ22269.1"/>
    <property type="molecule type" value="Genomic_DNA"/>
</dbReference>
<gene>
    <name evidence="1" type="ORF">My1_110</name>
</gene>
<dbReference type="GeneID" id="13826812"/>
<keyword evidence="2" id="KW-1185">Reference proteome</keyword>
<sequence>MSDMAVELYYLGLTLLSGRAEGPDWAFQRGAEYAMTESGGIVRQQIYLPKDSFNRKFGNIGARNPQHWSNYSDAEDIMETLHPKGQYLTGFSRQAHTRNVYQILGDDLATPVSFVICYAKPLGKVRVSGGTATAVALAHRLGIPVYNLYDEKNIEAVYDLIKELKDEASN</sequence>
<dbReference type="Proteomes" id="UP000006280">
    <property type="component" value="Segment"/>
</dbReference>
<organism evidence="1 2">
    <name type="scientific">Pectobacterium phage My1</name>
    <dbReference type="NCBI Taxonomy" id="1204539"/>
    <lineage>
        <taxon>Viruses</taxon>
        <taxon>Duplodnaviria</taxon>
        <taxon>Heunggongvirae</taxon>
        <taxon>Uroviricota</taxon>
        <taxon>Caudoviricetes</taxon>
        <taxon>Demerecviridae</taxon>
        <taxon>Mccorquodalevirinae</taxon>
        <taxon>Myunavirus</taxon>
        <taxon>Myunavirus My1</taxon>
    </lineage>
</organism>
<name>J9QL07_9CAUD</name>
<evidence type="ECO:0000313" key="2">
    <source>
        <dbReference type="Proteomes" id="UP000006280"/>
    </source>
</evidence>
<dbReference type="OrthoDB" id="24011at10239"/>
<evidence type="ECO:0000313" key="1">
    <source>
        <dbReference type="EMBL" id="AFQ22269.1"/>
    </source>
</evidence>
<reference evidence="1 2" key="1">
    <citation type="journal article" date="2012" name="J. Virol.">
        <title>Complete Genome Sequence of Pectobacterium carotovorum subsp. carotovorum Bacteriophage My1.</title>
        <authorList>
            <person name="Lee D.H."/>
            <person name="Lee J.H."/>
            <person name="Shin H."/>
            <person name="Ji S."/>
            <person name="Roh E."/>
            <person name="Jung K."/>
            <person name="Ryu S."/>
            <person name="Choi J."/>
            <person name="Heu S."/>
        </authorList>
    </citation>
    <scope>NUCLEOTIDE SEQUENCE [LARGE SCALE GENOMIC DNA]</scope>
</reference>
<dbReference type="KEGG" id="vg:13826812"/>
<protein>
    <submittedName>
        <fullName evidence="1">Uncharacterized protein</fullName>
    </submittedName>
</protein>
<dbReference type="RefSeq" id="YP_006906362.1">
    <property type="nucleotide sequence ID" value="NC_018837.1"/>
</dbReference>